<sequence length="103" mass="11281">AATSTDPLAELQSRLDDLELSKSHNEASAIIQKERAELLIGLRKIMVAMKSEAGGGGASIKEVEKLKAENNELKKINAKQRYRIEHLVHNLRETMEGEGGGKS</sequence>
<organism evidence="1 2">
    <name type="scientific">Stephanodiscus triporus</name>
    <dbReference type="NCBI Taxonomy" id="2934178"/>
    <lineage>
        <taxon>Eukaryota</taxon>
        <taxon>Sar</taxon>
        <taxon>Stramenopiles</taxon>
        <taxon>Ochrophyta</taxon>
        <taxon>Bacillariophyta</taxon>
        <taxon>Coscinodiscophyceae</taxon>
        <taxon>Thalassiosirophycidae</taxon>
        <taxon>Stephanodiscales</taxon>
        <taxon>Stephanodiscaceae</taxon>
        <taxon>Stephanodiscus</taxon>
    </lineage>
</organism>
<proteinExistence type="predicted"/>
<dbReference type="Proteomes" id="UP001530315">
    <property type="component" value="Unassembled WGS sequence"/>
</dbReference>
<accession>A0ABD3NXC0</accession>
<evidence type="ECO:0000313" key="1">
    <source>
        <dbReference type="EMBL" id="KAL3780086.1"/>
    </source>
</evidence>
<evidence type="ECO:0000313" key="2">
    <source>
        <dbReference type="Proteomes" id="UP001530315"/>
    </source>
</evidence>
<feature type="non-terminal residue" evidence="1">
    <location>
        <position position="1"/>
    </location>
</feature>
<gene>
    <name evidence="1" type="ORF">ACHAW5_004570</name>
</gene>
<protein>
    <submittedName>
        <fullName evidence="1">Uncharacterized protein</fullName>
    </submittedName>
</protein>
<comment type="caution">
    <text evidence="1">The sequence shown here is derived from an EMBL/GenBank/DDBJ whole genome shotgun (WGS) entry which is preliminary data.</text>
</comment>
<reference evidence="1 2" key="1">
    <citation type="submission" date="2024-10" db="EMBL/GenBank/DDBJ databases">
        <title>Updated reference genomes for cyclostephanoid diatoms.</title>
        <authorList>
            <person name="Roberts W.R."/>
            <person name="Alverson A.J."/>
        </authorList>
    </citation>
    <scope>NUCLEOTIDE SEQUENCE [LARGE SCALE GENOMIC DNA]</scope>
    <source>
        <strain evidence="1 2">AJA276-08</strain>
    </source>
</reference>
<dbReference type="EMBL" id="JALLAZ020001131">
    <property type="protein sequence ID" value="KAL3780086.1"/>
    <property type="molecule type" value="Genomic_DNA"/>
</dbReference>
<dbReference type="AlphaFoldDB" id="A0ABD3NXC0"/>
<name>A0ABD3NXC0_9STRA</name>
<keyword evidence="2" id="KW-1185">Reference proteome</keyword>